<evidence type="ECO:0000256" key="1">
    <source>
        <dbReference type="ARBA" id="ARBA00010688"/>
    </source>
</evidence>
<keyword evidence="3" id="KW-0547">Nucleotide-binding</keyword>
<dbReference type="InterPro" id="IPR050306">
    <property type="entry name" value="PfkB_Carbo_kinase"/>
</dbReference>
<dbReference type="AlphaFoldDB" id="A0A4V6XYB6"/>
<name>A0A4V6XYB6_9FLAO</name>
<dbReference type="SUPFAM" id="SSF53613">
    <property type="entry name" value="Ribokinase-like"/>
    <property type="match status" value="1"/>
</dbReference>
<reference evidence="7 8" key="1">
    <citation type="submission" date="2019-04" db="EMBL/GenBank/DDBJ databases">
        <title>Psychroflexus halotolerans sp. nov., isolated from a marine solar saltern.</title>
        <authorList>
            <person name="Feng X."/>
        </authorList>
    </citation>
    <scope>NUCLEOTIDE SEQUENCE [LARGE SCALE GENOMIC DNA]</scope>
    <source>
        <strain evidence="7 8">WDS2C27</strain>
    </source>
</reference>
<dbReference type="InterPro" id="IPR011611">
    <property type="entry name" value="PfkB_dom"/>
</dbReference>
<sequence>MDWTEKPLDVISTGEILIDMIGQQSDSPLSETLDFQRFLGGSPANVAFNLNDLNLNVRFVGSIGKDGLGEFVLKKFQSKNFSIDGLKQIDDAPTSIIVVSKTAETPEFITYRGADFQIHVNQFTEDTLKKAKVFHTTCFALSKKPAQNSILNAAKKAKQFGTEISIDLNYATKIWPDKAEAQAVIGEFLQLNPLLKISEDDVQRLLGKKLSHDEIFNYFQNKFQLNKIYLTLGSQGVKYLNEQNKIVHLPAQPIDEVKDATGAGDAFWSGFLYGFTQNLNQEQCLKMGLKLAAIKLQHVGGLPEDLEAFYDKTH</sequence>
<dbReference type="GO" id="GO:0016301">
    <property type="term" value="F:kinase activity"/>
    <property type="evidence" value="ECO:0007669"/>
    <property type="project" value="UniProtKB-KW"/>
</dbReference>
<dbReference type="GO" id="GO:0005524">
    <property type="term" value="F:ATP binding"/>
    <property type="evidence" value="ECO:0007669"/>
    <property type="project" value="UniProtKB-KW"/>
</dbReference>
<evidence type="ECO:0000256" key="4">
    <source>
        <dbReference type="ARBA" id="ARBA00022777"/>
    </source>
</evidence>
<gene>
    <name evidence="7" type="ORF">FCN74_02105</name>
</gene>
<feature type="domain" description="Carbohydrate kinase PfkB" evidence="6">
    <location>
        <begin position="9"/>
        <end position="301"/>
    </location>
</feature>
<dbReference type="EMBL" id="SWMU01000001">
    <property type="protein sequence ID" value="TKS57235.1"/>
    <property type="molecule type" value="Genomic_DNA"/>
</dbReference>
<organism evidence="7 8">
    <name type="scientific">Mesohalobacter halotolerans</name>
    <dbReference type="NCBI Taxonomy" id="1883405"/>
    <lineage>
        <taxon>Bacteria</taxon>
        <taxon>Pseudomonadati</taxon>
        <taxon>Bacteroidota</taxon>
        <taxon>Flavobacteriia</taxon>
        <taxon>Flavobacteriales</taxon>
        <taxon>Flavobacteriaceae</taxon>
        <taxon>Mesohalobacter</taxon>
    </lineage>
</organism>
<evidence type="ECO:0000313" key="8">
    <source>
        <dbReference type="Proteomes" id="UP000306552"/>
    </source>
</evidence>
<protein>
    <submittedName>
        <fullName evidence="7">Carbohydrate kinase</fullName>
    </submittedName>
</protein>
<keyword evidence="4 7" id="KW-0418">Kinase</keyword>
<dbReference type="Gene3D" id="3.40.1190.20">
    <property type="match status" value="1"/>
</dbReference>
<dbReference type="Proteomes" id="UP000306552">
    <property type="component" value="Unassembled WGS sequence"/>
</dbReference>
<evidence type="ECO:0000256" key="2">
    <source>
        <dbReference type="ARBA" id="ARBA00022679"/>
    </source>
</evidence>
<proteinExistence type="inferred from homology"/>
<dbReference type="InterPro" id="IPR029056">
    <property type="entry name" value="Ribokinase-like"/>
</dbReference>
<dbReference type="Pfam" id="PF00294">
    <property type="entry name" value="PfkB"/>
    <property type="match status" value="1"/>
</dbReference>
<keyword evidence="5" id="KW-0067">ATP-binding</keyword>
<evidence type="ECO:0000256" key="5">
    <source>
        <dbReference type="ARBA" id="ARBA00022840"/>
    </source>
</evidence>
<keyword evidence="2" id="KW-0808">Transferase</keyword>
<dbReference type="RefSeq" id="WP_138930938.1">
    <property type="nucleotide sequence ID" value="NZ_SWMU01000001.1"/>
</dbReference>
<evidence type="ECO:0000259" key="6">
    <source>
        <dbReference type="Pfam" id="PF00294"/>
    </source>
</evidence>
<dbReference type="OrthoDB" id="9813569at2"/>
<comment type="similarity">
    <text evidence="1">Belongs to the carbohydrate kinase PfkB family.</text>
</comment>
<keyword evidence="8" id="KW-1185">Reference proteome</keyword>
<evidence type="ECO:0000256" key="3">
    <source>
        <dbReference type="ARBA" id="ARBA00022741"/>
    </source>
</evidence>
<comment type="caution">
    <text evidence="7">The sequence shown here is derived from an EMBL/GenBank/DDBJ whole genome shotgun (WGS) entry which is preliminary data.</text>
</comment>
<evidence type="ECO:0000313" key="7">
    <source>
        <dbReference type="EMBL" id="TKS57235.1"/>
    </source>
</evidence>
<dbReference type="PANTHER" id="PTHR43085">
    <property type="entry name" value="HEXOKINASE FAMILY MEMBER"/>
    <property type="match status" value="1"/>
</dbReference>
<dbReference type="PANTHER" id="PTHR43085:SF1">
    <property type="entry name" value="PSEUDOURIDINE KINASE-RELATED"/>
    <property type="match status" value="1"/>
</dbReference>
<accession>A0A4V6XYB6</accession>